<dbReference type="Proteomes" id="UP000187321">
    <property type="component" value="Plasmid unnamed3"/>
</dbReference>
<evidence type="ECO:0000313" key="3">
    <source>
        <dbReference type="Proteomes" id="UP000185687"/>
    </source>
</evidence>
<dbReference type="KEGG" id="hda:BB347_18500"/>
<dbReference type="GeneID" id="30957977"/>
<gene>
    <name evidence="1" type="ORF">BB347_18500</name>
    <name evidence="2" type="ORF">SAMN05421809_3761</name>
</gene>
<evidence type="ECO:0000313" key="4">
    <source>
        <dbReference type="Proteomes" id="UP000187321"/>
    </source>
</evidence>
<keyword evidence="1" id="KW-0614">Plasmid</keyword>
<dbReference type="RefSeq" id="WP_076584259.1">
    <property type="nucleotide sequence ID" value="NZ_CP019330.1"/>
</dbReference>
<dbReference type="Proteomes" id="UP000185687">
    <property type="component" value="Unassembled WGS sequence"/>
</dbReference>
<proteinExistence type="predicted"/>
<dbReference type="AlphaFoldDB" id="A0A1N7G623"/>
<accession>A0A1N7G623</accession>
<reference evidence="2 3" key="2">
    <citation type="submission" date="2017-01" db="EMBL/GenBank/DDBJ databases">
        <authorList>
            <person name="Mah S.A."/>
            <person name="Swanson W.J."/>
            <person name="Moy G.W."/>
            <person name="Vacquier V.D."/>
        </authorList>
    </citation>
    <scope>NUCLEOTIDE SEQUENCE [LARGE SCALE GENOMIC DNA]</scope>
    <source>
        <strain evidence="2 3">CGMCC 1.8909</strain>
    </source>
</reference>
<dbReference type="OrthoDB" id="351111at2157"/>
<keyword evidence="3" id="KW-1185">Reference proteome</keyword>
<evidence type="ECO:0000313" key="1">
    <source>
        <dbReference type="EMBL" id="APX98698.1"/>
    </source>
</evidence>
<organism evidence="2 3">
    <name type="scientific">Natronorubrum daqingense</name>
    <dbReference type="NCBI Taxonomy" id="588898"/>
    <lineage>
        <taxon>Archaea</taxon>
        <taxon>Methanobacteriati</taxon>
        <taxon>Methanobacteriota</taxon>
        <taxon>Stenosarchaea group</taxon>
        <taxon>Halobacteria</taxon>
        <taxon>Halobacteriales</taxon>
        <taxon>Natrialbaceae</taxon>
        <taxon>Natronorubrum</taxon>
    </lineage>
</organism>
<reference evidence="1 4" key="1">
    <citation type="submission" date="2017-01" db="EMBL/GenBank/DDBJ databases">
        <title>Complete genome sequence of Haloterrigena daqingensis type strain (JX313T).</title>
        <authorList>
            <person name="Shuang W."/>
        </authorList>
    </citation>
    <scope>NUCLEOTIDE SEQUENCE [LARGE SCALE GENOMIC DNA]</scope>
    <source>
        <strain evidence="4">JX313</strain>
        <strain evidence="1">JX313T</strain>
        <plasmid evidence="4">Plasmid unnamed3</plasmid>
        <plasmid evidence="1">unnamed3</plasmid>
    </source>
</reference>
<dbReference type="EMBL" id="FTNP01000009">
    <property type="protein sequence ID" value="SIS08053.1"/>
    <property type="molecule type" value="Genomic_DNA"/>
</dbReference>
<dbReference type="EMBL" id="CP019330">
    <property type="protein sequence ID" value="APX98698.1"/>
    <property type="molecule type" value="Genomic_DNA"/>
</dbReference>
<protein>
    <submittedName>
        <fullName evidence="2">Uncharacterized protein</fullName>
    </submittedName>
</protein>
<name>A0A1N7G623_9EURY</name>
<sequence length="168" mass="19162">MEQHFDEHVQAQFRAKLDNIQQERISAPTDVDEWAEQKLTEVRAEILRFQRSNSYRRFLVRYLSESYDDLQDPTTDREEPLCTCENNCLLMQGKLPPTVLDAPTISKGIEEYAHNHPGSPAGLFDADTAYREAIASVLSDLELIWMALKNGEIPTSERGDTEVEYVGA</sequence>
<evidence type="ECO:0000313" key="2">
    <source>
        <dbReference type="EMBL" id="SIS08053.1"/>
    </source>
</evidence>
<geneLocation type="plasmid" evidence="1">
    <name>unnamed3</name>
</geneLocation>